<gene>
    <name evidence="2" type="primary">GIN1_3</name>
    <name evidence="2" type="ORF">GWK47_027394</name>
</gene>
<keyword evidence="3" id="KW-1185">Reference proteome</keyword>
<dbReference type="OrthoDB" id="7480412at2759"/>
<feature type="domain" description="Integrase zinc-binding" evidence="1">
    <location>
        <begin position="143"/>
        <end position="193"/>
    </location>
</feature>
<evidence type="ECO:0000259" key="1">
    <source>
        <dbReference type="Pfam" id="PF17921"/>
    </source>
</evidence>
<evidence type="ECO:0000313" key="2">
    <source>
        <dbReference type="EMBL" id="KAG0693744.1"/>
    </source>
</evidence>
<dbReference type="GO" id="GO:0003676">
    <property type="term" value="F:nucleic acid binding"/>
    <property type="evidence" value="ECO:0007669"/>
    <property type="project" value="InterPro"/>
</dbReference>
<dbReference type="AlphaFoldDB" id="A0A8J8WNF5"/>
<dbReference type="InterPro" id="IPR052160">
    <property type="entry name" value="Gypsy_RT_Integrase-like"/>
</dbReference>
<name>A0A8J8WNF5_CHIOP</name>
<dbReference type="Proteomes" id="UP000770661">
    <property type="component" value="Unassembled WGS sequence"/>
</dbReference>
<reference evidence="2" key="1">
    <citation type="submission" date="2020-07" db="EMBL/GenBank/DDBJ databases">
        <title>The High-quality genome of the commercially important snow crab, Chionoecetes opilio.</title>
        <authorList>
            <person name="Jeong J.-H."/>
            <person name="Ryu S."/>
        </authorList>
    </citation>
    <scope>NUCLEOTIDE SEQUENCE</scope>
    <source>
        <strain evidence="2">MADBK_172401_WGS</strain>
        <tissue evidence="2">Digestive gland</tissue>
    </source>
</reference>
<dbReference type="PANTHER" id="PTHR47266">
    <property type="entry name" value="ENDONUCLEASE-RELATED"/>
    <property type="match status" value="1"/>
</dbReference>
<dbReference type="FunFam" id="1.10.340.70:FF:000001">
    <property type="entry name" value="Retrovirus-related Pol polyprotein from transposon gypsy-like Protein"/>
    <property type="match status" value="1"/>
</dbReference>
<dbReference type="InterPro" id="IPR036397">
    <property type="entry name" value="RNaseH_sf"/>
</dbReference>
<comment type="caution">
    <text evidence="2">The sequence shown here is derived from an EMBL/GenBank/DDBJ whole genome shotgun (WGS) entry which is preliminary data.</text>
</comment>
<dbReference type="Gene3D" id="1.10.340.70">
    <property type="match status" value="1"/>
</dbReference>
<organism evidence="2 3">
    <name type="scientific">Chionoecetes opilio</name>
    <name type="common">Atlantic snow crab</name>
    <name type="synonym">Cancer opilio</name>
    <dbReference type="NCBI Taxonomy" id="41210"/>
    <lineage>
        <taxon>Eukaryota</taxon>
        <taxon>Metazoa</taxon>
        <taxon>Ecdysozoa</taxon>
        <taxon>Arthropoda</taxon>
        <taxon>Crustacea</taxon>
        <taxon>Multicrustacea</taxon>
        <taxon>Malacostraca</taxon>
        <taxon>Eumalacostraca</taxon>
        <taxon>Eucarida</taxon>
        <taxon>Decapoda</taxon>
        <taxon>Pleocyemata</taxon>
        <taxon>Brachyura</taxon>
        <taxon>Eubrachyura</taxon>
        <taxon>Majoidea</taxon>
        <taxon>Majidae</taxon>
        <taxon>Chionoecetes</taxon>
    </lineage>
</organism>
<evidence type="ECO:0000313" key="3">
    <source>
        <dbReference type="Proteomes" id="UP000770661"/>
    </source>
</evidence>
<dbReference type="InterPro" id="IPR041588">
    <property type="entry name" value="Integrase_H2C2"/>
</dbReference>
<accession>A0A8J8WNF5</accession>
<dbReference type="Pfam" id="PF17921">
    <property type="entry name" value="Integrase_H2C2"/>
    <property type="match status" value="1"/>
</dbReference>
<proteinExistence type="predicted"/>
<dbReference type="Gene3D" id="3.30.420.10">
    <property type="entry name" value="Ribonuclease H-like superfamily/Ribonuclease H"/>
    <property type="match status" value="1"/>
</dbReference>
<sequence>MDWVLGKVVDQSEYGASLGNTKITDLVFAEDAVIFAESLEVLVMALEALHGEAKPLGLEVSWLKTKVQVAMVRSSKENLRHIQHAVHYARTESHADSVKREEKSGVRILAAKFFIEGDHVCYGQKNSCSNSASPKRLIVTSEEEMRLVLEEAHDKSGHQGIKRTYTVVKKNYYWTSITNDVTDWIKTCPKCQFHTKIKTQAKDLHPIKTGGRWDVLGIDLVGPFTETADKNKYIITMTDLFTKWGGGIPTERQVWTQCCPGHSRHDLHSWSSCQDNY</sequence>
<protein>
    <submittedName>
        <fullName evidence="2">Gypsy retrotransposon integrase-like protein 1</fullName>
    </submittedName>
</protein>
<dbReference type="EMBL" id="JACEEZ010026262">
    <property type="protein sequence ID" value="KAG0693744.1"/>
    <property type="molecule type" value="Genomic_DNA"/>
</dbReference>